<keyword evidence="5 6" id="KW-0472">Membrane</keyword>
<dbReference type="InterPro" id="IPR030182">
    <property type="entry name" value="PUP_plant"/>
</dbReference>
<evidence type="ECO:0000256" key="3">
    <source>
        <dbReference type="ARBA" id="ARBA00022692"/>
    </source>
</evidence>
<sequence length="379" mass="41454">MGEAKPLPLSITVQETEEPTSEEQVTVSTNSSVVPRTNNYKRWMRIVLLTVLVLAGQATATLLGRLYFEKGGKSQWLVTLMQLSGFPILILYYCLSSLKKPIVAGSGTSPPASAVVLALVYVSLGLIVATYCFLYSIGLRYLPLSTYSLISTSQLAFNAFFSFFLNSQKFTPFIVNSLILLTMSSVLLVSNEDSSTHNRVSRGKYVIGFVCTILASAGNGLDLALAQFCFRKVIKTNSLPALMDFVIYQSLVAASAIAVGLLVSGDWKGLKGEMEEYELGKVSYIMVLVWICILWQGFAIGSTALLFEVSSLFANSVTVVALPIIPVLAVIFFSDRMGCVKVVAMLLAIWGFISYVYQHYLDDQKPNKGEHNTSVNNEA</sequence>
<feature type="transmembrane region" description="Helical" evidence="6">
    <location>
        <begin position="340"/>
        <end position="357"/>
    </location>
</feature>
<feature type="transmembrane region" description="Helical" evidence="6">
    <location>
        <begin position="43"/>
        <end position="64"/>
    </location>
</feature>
<proteinExistence type="inferred from homology"/>
<comment type="similarity">
    <text evidence="1 6">Belongs to the purine permeases (TC 2.A.7.14) family.</text>
</comment>
<feature type="transmembrane region" description="Helical" evidence="6">
    <location>
        <begin position="205"/>
        <end position="225"/>
    </location>
</feature>
<keyword evidence="3 6" id="KW-0812">Transmembrane</keyword>
<feature type="transmembrane region" description="Helical" evidence="6">
    <location>
        <begin position="170"/>
        <end position="189"/>
    </location>
</feature>
<dbReference type="Proteomes" id="UP001396334">
    <property type="component" value="Unassembled WGS sequence"/>
</dbReference>
<feature type="transmembrane region" description="Helical" evidence="6">
    <location>
        <begin position="245"/>
        <end position="263"/>
    </location>
</feature>
<feature type="transmembrane region" description="Helical" evidence="6">
    <location>
        <begin position="284"/>
        <end position="307"/>
    </location>
</feature>
<evidence type="ECO:0000256" key="1">
    <source>
        <dbReference type="ARBA" id="ARBA00006213"/>
    </source>
</evidence>
<comment type="caution">
    <text evidence="6">Lacks conserved residue(s) required for the propagation of feature annotation.</text>
</comment>
<evidence type="ECO:0000256" key="5">
    <source>
        <dbReference type="ARBA" id="ARBA00023136"/>
    </source>
</evidence>
<dbReference type="EMBL" id="JBBPBN010000010">
    <property type="protein sequence ID" value="KAK9031117.1"/>
    <property type="molecule type" value="Genomic_DNA"/>
</dbReference>
<feature type="transmembrane region" description="Helical" evidence="6">
    <location>
        <begin position="115"/>
        <end position="137"/>
    </location>
</feature>
<comment type="caution">
    <text evidence="7">The sequence shown here is derived from an EMBL/GenBank/DDBJ whole genome shotgun (WGS) entry which is preliminary data.</text>
</comment>
<feature type="transmembrane region" description="Helical" evidence="6">
    <location>
        <begin position="76"/>
        <end position="95"/>
    </location>
</feature>
<gene>
    <name evidence="7" type="ORF">V6N11_032506</name>
</gene>
<evidence type="ECO:0000313" key="7">
    <source>
        <dbReference type="EMBL" id="KAK9031117.1"/>
    </source>
</evidence>
<evidence type="ECO:0000313" key="8">
    <source>
        <dbReference type="Proteomes" id="UP001396334"/>
    </source>
</evidence>
<reference evidence="7 8" key="1">
    <citation type="journal article" date="2024" name="G3 (Bethesda)">
        <title>Genome assembly of Hibiscus sabdariffa L. provides insights into metabolisms of medicinal natural products.</title>
        <authorList>
            <person name="Kim T."/>
        </authorList>
    </citation>
    <scope>NUCLEOTIDE SEQUENCE [LARGE SCALE GENOMIC DNA]</scope>
    <source>
        <strain evidence="7">TK-2024</strain>
        <tissue evidence="7">Old leaves</tissue>
    </source>
</reference>
<evidence type="ECO:0000256" key="6">
    <source>
        <dbReference type="RuleBase" id="RU368015"/>
    </source>
</evidence>
<keyword evidence="8" id="KW-1185">Reference proteome</keyword>
<name>A0ABR2T1M7_9ROSI</name>
<feature type="transmembrane region" description="Helical" evidence="6">
    <location>
        <begin position="313"/>
        <end position="333"/>
    </location>
</feature>
<evidence type="ECO:0000256" key="2">
    <source>
        <dbReference type="ARBA" id="ARBA00022448"/>
    </source>
</evidence>
<evidence type="ECO:0000256" key="4">
    <source>
        <dbReference type="ARBA" id="ARBA00022989"/>
    </source>
</evidence>
<comment type="subcellular location">
    <subcellularLocation>
        <location evidence="6">Membrane</location>
        <topology evidence="6">Multi-pass membrane protein</topology>
    </subcellularLocation>
</comment>
<keyword evidence="2 6" id="KW-0813">Transport</keyword>
<dbReference type="Pfam" id="PF16913">
    <property type="entry name" value="PUNUT"/>
    <property type="match status" value="1"/>
</dbReference>
<keyword evidence="4 6" id="KW-1133">Transmembrane helix</keyword>
<accession>A0ABR2T1M7</accession>
<protein>
    <recommendedName>
        <fullName evidence="6">Probable purine permease</fullName>
    </recommendedName>
</protein>
<organism evidence="7 8">
    <name type="scientific">Hibiscus sabdariffa</name>
    <name type="common">roselle</name>
    <dbReference type="NCBI Taxonomy" id="183260"/>
    <lineage>
        <taxon>Eukaryota</taxon>
        <taxon>Viridiplantae</taxon>
        <taxon>Streptophyta</taxon>
        <taxon>Embryophyta</taxon>
        <taxon>Tracheophyta</taxon>
        <taxon>Spermatophyta</taxon>
        <taxon>Magnoliopsida</taxon>
        <taxon>eudicotyledons</taxon>
        <taxon>Gunneridae</taxon>
        <taxon>Pentapetalae</taxon>
        <taxon>rosids</taxon>
        <taxon>malvids</taxon>
        <taxon>Malvales</taxon>
        <taxon>Malvaceae</taxon>
        <taxon>Malvoideae</taxon>
        <taxon>Hibiscus</taxon>
    </lineage>
</organism>
<dbReference type="PANTHER" id="PTHR31376:SF17">
    <property type="entry name" value="PURINE PERMEASE 21-RELATED"/>
    <property type="match status" value="1"/>
</dbReference>
<dbReference type="PANTHER" id="PTHR31376">
    <property type="entry name" value="OS09G0467300 PROTEIN-RELATED"/>
    <property type="match status" value="1"/>
</dbReference>